<reference evidence="4 5" key="1">
    <citation type="submission" date="2024-11" db="EMBL/GenBank/DDBJ databases">
        <title>Chromosome-level genome assembly of Eucalyptus globulus Labill. provides insights into its genome evolution.</title>
        <authorList>
            <person name="Li X."/>
        </authorList>
    </citation>
    <scope>NUCLEOTIDE SEQUENCE [LARGE SCALE GENOMIC DNA]</scope>
    <source>
        <strain evidence="4">CL2024</strain>
        <tissue evidence="4">Fresh tender leaves</tissue>
    </source>
</reference>
<comment type="caution">
    <text evidence="4">The sequence shown here is derived from an EMBL/GenBank/DDBJ whole genome shotgun (WGS) entry which is preliminary data.</text>
</comment>
<evidence type="ECO:0000313" key="5">
    <source>
        <dbReference type="Proteomes" id="UP001634007"/>
    </source>
</evidence>
<feature type="compositionally biased region" description="Basic residues" evidence="1">
    <location>
        <begin position="1"/>
        <end position="10"/>
    </location>
</feature>
<dbReference type="AlphaFoldDB" id="A0ABD3L7R1"/>
<dbReference type="Pfam" id="PF01424">
    <property type="entry name" value="R3H"/>
    <property type="match status" value="1"/>
</dbReference>
<evidence type="ECO:0000259" key="3">
    <source>
        <dbReference type="PROSITE" id="PS51061"/>
    </source>
</evidence>
<keyword evidence="5" id="KW-1185">Reference proteome</keyword>
<dbReference type="GO" id="GO:0003676">
    <property type="term" value="F:nucleic acid binding"/>
    <property type="evidence" value="ECO:0007669"/>
    <property type="project" value="UniProtKB-UniRule"/>
</dbReference>
<feature type="region of interest" description="Disordered" evidence="1">
    <location>
        <begin position="211"/>
        <end position="333"/>
    </location>
</feature>
<feature type="domain" description="R3H" evidence="3">
    <location>
        <begin position="464"/>
        <end position="529"/>
    </location>
</feature>
<sequence length="784" mass="83733">MAGGKRRSNSRRNSGGGGGGGGTDGGGSFNRSSSKSGGGGGGGRRGRGGGFGTSASIRAGLFVEGGLLSDWQPKTPSPAPRRGSNQNSDASKAGSSGRGRASGSKSLPRNSRSNAVGYRYPSRDLQDGLHPVSTFRDTNGENKMDFSQPFILCGSKDSQIVAYVDEGPSSVDQANISYDYHSDFVLGDSSHRGLGYCNEYDAAPMGIEASSGKMENQEESQSGMSSPEQEVDYRESFDSGAAEKGAQLLSKDTSTKKNSGFVSIGGLKIYTEDISDEEDGEDDVAEYGDEEDSESESAEQDGATDSSESDDSEDMSDSGSDVDDEIARDYLEGIGGSDSLLDAKNLLQQVSSSSDDSDDSSSSDLDETMKKLGGIALQDASTEYGMQRKRQSKHQGLGNVRDNWSSAVDDFILVKDVRKKNHGTRVPQSQSLGSQKSTRSRRFPGETKKHRKELIAAKRRDRMIRRGVDLESVNKKLEQIVLNGVDIHSFQPMHSRDCSQVQRLARIYRLRSSSQGSGKKRFVTVVRTPQTCMPSSTDKLILEKLIGPVDDDADFSVIDVPHAKMTSGGRNQVRPQEAKKSSRSKSLKNSVNRSSGKVSLASQPVSFVSSGVMPSETTEISPVNLARASGNGEEHVTLVTSESFGAFEVHTRGFGSKMMAKMGFIEGQGLGKGGTGLVEPIEVIKRPKSLGLGMSIPESGEEQERNRESESQSAKSKQNGRGASVRRTPQSIGAFERHTKGFGSRVMAKMGFVEGMGLGKDSQGIVNPFAAVRFPKSRGLGATG</sequence>
<feature type="compositionally biased region" description="Acidic residues" evidence="1">
    <location>
        <begin position="355"/>
        <end position="366"/>
    </location>
</feature>
<feature type="region of interest" description="Disordered" evidence="1">
    <location>
        <begin position="689"/>
        <end position="738"/>
    </location>
</feature>
<feature type="compositionally biased region" description="Gly residues" evidence="1">
    <location>
        <begin position="36"/>
        <end position="52"/>
    </location>
</feature>
<dbReference type="InterPro" id="IPR001374">
    <property type="entry name" value="R3H_dom"/>
</dbReference>
<feature type="region of interest" description="Disordered" evidence="1">
    <location>
        <begin position="345"/>
        <end position="366"/>
    </location>
</feature>
<name>A0ABD3L7R1_EUCGL</name>
<dbReference type="InterPro" id="IPR036867">
    <property type="entry name" value="R3H_dom_sf"/>
</dbReference>
<feature type="compositionally biased region" description="Polar residues" evidence="1">
    <location>
        <begin position="219"/>
        <end position="228"/>
    </location>
</feature>
<dbReference type="Gene3D" id="3.30.1370.50">
    <property type="entry name" value="R3H-like domain"/>
    <property type="match status" value="1"/>
</dbReference>
<dbReference type="SMART" id="SM00443">
    <property type="entry name" value="G_patch"/>
    <property type="match status" value="2"/>
</dbReference>
<feature type="compositionally biased region" description="Acidic residues" evidence="1">
    <location>
        <begin position="273"/>
        <end position="299"/>
    </location>
</feature>
<feature type="compositionally biased region" description="Polar residues" evidence="1">
    <location>
        <begin position="426"/>
        <end position="437"/>
    </location>
</feature>
<feature type="compositionally biased region" description="Low complexity" evidence="1">
    <location>
        <begin position="90"/>
        <end position="106"/>
    </location>
</feature>
<dbReference type="PROSITE" id="PS51061">
    <property type="entry name" value="R3H"/>
    <property type="match status" value="1"/>
</dbReference>
<dbReference type="PROSITE" id="PS50174">
    <property type="entry name" value="G_PATCH"/>
    <property type="match status" value="2"/>
</dbReference>
<dbReference type="PANTHER" id="PTHR47423">
    <property type="entry name" value="G-PATCH DOMAIN CONTAINING PROTEIN"/>
    <property type="match status" value="1"/>
</dbReference>
<dbReference type="EMBL" id="JBJKBG010000003">
    <property type="protein sequence ID" value="KAL3747874.1"/>
    <property type="molecule type" value="Genomic_DNA"/>
</dbReference>
<evidence type="ECO:0008006" key="6">
    <source>
        <dbReference type="Google" id="ProtNLM"/>
    </source>
</evidence>
<feature type="compositionally biased region" description="Polar residues" evidence="1">
    <location>
        <begin position="714"/>
        <end position="731"/>
    </location>
</feature>
<organism evidence="4 5">
    <name type="scientific">Eucalyptus globulus</name>
    <name type="common">Tasmanian blue gum</name>
    <dbReference type="NCBI Taxonomy" id="34317"/>
    <lineage>
        <taxon>Eukaryota</taxon>
        <taxon>Viridiplantae</taxon>
        <taxon>Streptophyta</taxon>
        <taxon>Embryophyta</taxon>
        <taxon>Tracheophyta</taxon>
        <taxon>Spermatophyta</taxon>
        <taxon>Magnoliopsida</taxon>
        <taxon>eudicotyledons</taxon>
        <taxon>Gunneridae</taxon>
        <taxon>Pentapetalae</taxon>
        <taxon>rosids</taxon>
        <taxon>malvids</taxon>
        <taxon>Myrtales</taxon>
        <taxon>Myrtaceae</taxon>
        <taxon>Myrtoideae</taxon>
        <taxon>Eucalypteae</taxon>
        <taxon>Eucalyptus</taxon>
    </lineage>
</organism>
<accession>A0ABD3L7R1</accession>
<dbReference type="InterPro" id="IPR000467">
    <property type="entry name" value="G_patch_dom"/>
</dbReference>
<dbReference type="PANTHER" id="PTHR47423:SF2">
    <property type="entry name" value="PROTEIN SQS1"/>
    <property type="match status" value="1"/>
</dbReference>
<feature type="compositionally biased region" description="Polar residues" evidence="1">
    <location>
        <begin position="250"/>
        <end position="261"/>
    </location>
</feature>
<feature type="region of interest" description="Disordered" evidence="1">
    <location>
        <begin position="1"/>
        <end position="55"/>
    </location>
</feature>
<proteinExistence type="predicted"/>
<dbReference type="SUPFAM" id="SSF82708">
    <property type="entry name" value="R3H domain"/>
    <property type="match status" value="1"/>
</dbReference>
<dbReference type="Proteomes" id="UP001634007">
    <property type="component" value="Unassembled WGS sequence"/>
</dbReference>
<feature type="compositionally biased region" description="Gly residues" evidence="1">
    <location>
        <begin position="14"/>
        <end position="28"/>
    </location>
</feature>
<feature type="region of interest" description="Disordered" evidence="1">
    <location>
        <begin position="67"/>
        <end position="141"/>
    </location>
</feature>
<dbReference type="InterPro" id="IPR034082">
    <property type="entry name" value="R3H_G-patch"/>
</dbReference>
<gene>
    <name evidence="4" type="ORF">ACJRO7_016656</name>
</gene>
<dbReference type="CDD" id="cd02646">
    <property type="entry name" value="R3H_G-patch"/>
    <property type="match status" value="1"/>
</dbReference>
<feature type="region of interest" description="Disordered" evidence="1">
    <location>
        <begin position="563"/>
        <end position="597"/>
    </location>
</feature>
<feature type="domain" description="G-patch" evidence="2">
    <location>
        <begin position="739"/>
        <end position="784"/>
    </location>
</feature>
<dbReference type="SMART" id="SM00393">
    <property type="entry name" value="R3H"/>
    <property type="match status" value="1"/>
</dbReference>
<feature type="compositionally biased region" description="Acidic residues" evidence="1">
    <location>
        <begin position="307"/>
        <end position="324"/>
    </location>
</feature>
<evidence type="ECO:0000313" key="4">
    <source>
        <dbReference type="EMBL" id="KAL3747874.1"/>
    </source>
</evidence>
<feature type="region of interest" description="Disordered" evidence="1">
    <location>
        <begin position="419"/>
        <end position="450"/>
    </location>
</feature>
<evidence type="ECO:0000256" key="1">
    <source>
        <dbReference type="SAM" id="MobiDB-lite"/>
    </source>
</evidence>
<feature type="region of interest" description="Disordered" evidence="1">
    <location>
        <begin position="379"/>
        <end position="400"/>
    </location>
</feature>
<dbReference type="Pfam" id="PF01585">
    <property type="entry name" value="G-patch"/>
    <property type="match status" value="2"/>
</dbReference>
<evidence type="ECO:0000259" key="2">
    <source>
        <dbReference type="PROSITE" id="PS50174"/>
    </source>
</evidence>
<protein>
    <recommendedName>
        <fullName evidence="6">Protein SQS1</fullName>
    </recommendedName>
</protein>
<feature type="domain" description="G-patch" evidence="2">
    <location>
        <begin position="651"/>
        <end position="697"/>
    </location>
</feature>